<gene>
    <name evidence="3" type="ORF">FOZ62_029987</name>
</gene>
<feature type="compositionally biased region" description="Basic and acidic residues" evidence="1">
    <location>
        <begin position="245"/>
        <end position="255"/>
    </location>
</feature>
<feature type="transmembrane region" description="Helical" evidence="2">
    <location>
        <begin position="337"/>
        <end position="356"/>
    </location>
</feature>
<feature type="transmembrane region" description="Helical" evidence="2">
    <location>
        <begin position="362"/>
        <end position="385"/>
    </location>
</feature>
<comment type="caution">
    <text evidence="3">The sequence shown here is derived from an EMBL/GenBank/DDBJ whole genome shotgun (WGS) entry which is preliminary data.</text>
</comment>
<evidence type="ECO:0000256" key="2">
    <source>
        <dbReference type="SAM" id="Phobius"/>
    </source>
</evidence>
<protein>
    <submittedName>
        <fullName evidence="3">Uncharacterized protein</fullName>
    </submittedName>
</protein>
<sequence length="402" mass="45442">VQWGNVEILGEFTRSIFGPDMTSGEIVRALKDYFKKLASLRSSTQLKSGPGEEVTPDSEWLMNHRDLMKITEGECRCSEELFTRAAKHFGVKPSAGEWSIDFRLWVVACLSVMTQIPRLEQIKFAYLIFADSQSSIPPGQLRLMLRSLIIRWYTPTEREITERLEAILSLEEIPNPTLQSLIDAYEQNAALFDPRPQEVKSVPQNAETPRGLERNPTVAAKHKLRCRIDELLEDLESKCLATTTQEKREKTGLEMKRKRRRKKARRVRDKYMINDMINHEEGATDLQTVTPGVFGRPSGENRRSSPEHSCNVPAVNRERVRHFCTAFGSSLRSNLHLAMTTLVLAGLGCVCIAVPSTDLGSLLHICAAFSFFGASVTLLLCCTVVSREMQNRSFEQLHDSIT</sequence>
<organism evidence="3 4">
    <name type="scientific">Perkinsus olseni</name>
    <name type="common">Perkinsus atlanticus</name>
    <dbReference type="NCBI Taxonomy" id="32597"/>
    <lineage>
        <taxon>Eukaryota</taxon>
        <taxon>Sar</taxon>
        <taxon>Alveolata</taxon>
        <taxon>Perkinsozoa</taxon>
        <taxon>Perkinsea</taxon>
        <taxon>Perkinsida</taxon>
        <taxon>Perkinsidae</taxon>
        <taxon>Perkinsus</taxon>
    </lineage>
</organism>
<feature type="non-terminal residue" evidence="3">
    <location>
        <position position="1"/>
    </location>
</feature>
<dbReference type="AlphaFoldDB" id="A0A7J6PTN2"/>
<evidence type="ECO:0000313" key="4">
    <source>
        <dbReference type="Proteomes" id="UP000574390"/>
    </source>
</evidence>
<evidence type="ECO:0000256" key="1">
    <source>
        <dbReference type="SAM" id="MobiDB-lite"/>
    </source>
</evidence>
<feature type="non-terminal residue" evidence="3">
    <location>
        <position position="402"/>
    </location>
</feature>
<feature type="compositionally biased region" description="Basic residues" evidence="1">
    <location>
        <begin position="256"/>
        <end position="266"/>
    </location>
</feature>
<keyword evidence="2" id="KW-0472">Membrane</keyword>
<keyword evidence="2" id="KW-1133">Transmembrane helix</keyword>
<name>A0A7J6PTN2_PEROL</name>
<reference evidence="3 4" key="1">
    <citation type="submission" date="2020-04" db="EMBL/GenBank/DDBJ databases">
        <title>Perkinsus olseni comparative genomics.</title>
        <authorList>
            <person name="Bogema D.R."/>
        </authorList>
    </citation>
    <scope>NUCLEOTIDE SEQUENCE [LARGE SCALE GENOMIC DNA]</scope>
    <source>
        <strain evidence="3">ATCC PRA-205</strain>
    </source>
</reference>
<feature type="region of interest" description="Disordered" evidence="1">
    <location>
        <begin position="245"/>
        <end position="266"/>
    </location>
</feature>
<evidence type="ECO:0000313" key="3">
    <source>
        <dbReference type="EMBL" id="KAF4698951.1"/>
    </source>
</evidence>
<keyword evidence="2" id="KW-0812">Transmembrane</keyword>
<dbReference type="EMBL" id="JABANM010034858">
    <property type="protein sequence ID" value="KAF4698951.1"/>
    <property type="molecule type" value="Genomic_DNA"/>
</dbReference>
<dbReference type="Proteomes" id="UP000574390">
    <property type="component" value="Unassembled WGS sequence"/>
</dbReference>
<accession>A0A7J6PTN2</accession>
<proteinExistence type="predicted"/>